<sequence>MPTSALSATPAAPAGDRWRLPVWAPALFAPPAWLAGFAPWLLEGAGRAAPIVLPLRAGQLTALVLGAVVGGLLAGSLARLVPAARRGTALLATGCGTAVAIAVTVGQSVAASGAGSGFDADPRVLAGLAALTAVLGVLGWGVGSLVVAGPVGVGVARGVLAGVVVPWLSLLAPQALWSAPLGTALVWLQALVLAAALVVVGVRPRGRLAAWPVVVLLAWTTGPALTAVGWLEPLLRPGTGLPATLGDALSGAWQVFGLASSPAARDWWPWTAAVVGAVFLAVLRDGRRH</sequence>
<feature type="transmembrane region" description="Helical" evidence="1">
    <location>
        <begin position="124"/>
        <end position="147"/>
    </location>
</feature>
<feature type="transmembrane region" description="Helical" evidence="1">
    <location>
        <begin position="209"/>
        <end position="231"/>
    </location>
</feature>
<reference evidence="3" key="1">
    <citation type="submission" date="2016-10" db="EMBL/GenBank/DDBJ databases">
        <authorList>
            <person name="Varghese N."/>
            <person name="Submissions S."/>
        </authorList>
    </citation>
    <scope>NUCLEOTIDE SEQUENCE [LARGE SCALE GENOMIC DNA]</scope>
    <source>
        <strain evidence="3">DSM 45421</strain>
    </source>
</reference>
<dbReference type="Proteomes" id="UP000199416">
    <property type="component" value="Unassembled WGS sequence"/>
</dbReference>
<feature type="transmembrane region" description="Helical" evidence="1">
    <location>
        <begin position="62"/>
        <end position="81"/>
    </location>
</feature>
<dbReference type="AlphaFoldDB" id="A0A1G6RWQ0"/>
<evidence type="ECO:0000256" key="1">
    <source>
        <dbReference type="SAM" id="Phobius"/>
    </source>
</evidence>
<protein>
    <submittedName>
        <fullName evidence="2">Uncharacterized protein</fullName>
    </submittedName>
</protein>
<dbReference type="RefSeq" id="WP_091367111.1">
    <property type="nucleotide sequence ID" value="NZ_FMZF01000005.1"/>
</dbReference>
<keyword evidence="1" id="KW-0812">Transmembrane</keyword>
<gene>
    <name evidence="2" type="ORF">SAMN05660690_3328</name>
</gene>
<dbReference type="OrthoDB" id="5198783at2"/>
<feature type="transmembrane region" description="Helical" evidence="1">
    <location>
        <begin position="184"/>
        <end position="202"/>
    </location>
</feature>
<evidence type="ECO:0000313" key="3">
    <source>
        <dbReference type="Proteomes" id="UP000199416"/>
    </source>
</evidence>
<proteinExistence type="predicted"/>
<dbReference type="EMBL" id="FMZF01000005">
    <property type="protein sequence ID" value="SDD08375.1"/>
    <property type="molecule type" value="Genomic_DNA"/>
</dbReference>
<keyword evidence="1" id="KW-0472">Membrane</keyword>
<organism evidence="2 3">
    <name type="scientific">Geodermatophilus telluris</name>
    <dbReference type="NCBI Taxonomy" id="1190417"/>
    <lineage>
        <taxon>Bacteria</taxon>
        <taxon>Bacillati</taxon>
        <taxon>Actinomycetota</taxon>
        <taxon>Actinomycetes</taxon>
        <taxon>Geodermatophilales</taxon>
        <taxon>Geodermatophilaceae</taxon>
        <taxon>Geodermatophilus</taxon>
    </lineage>
</organism>
<feature type="transmembrane region" description="Helical" evidence="1">
    <location>
        <begin position="88"/>
        <end position="112"/>
    </location>
</feature>
<accession>A0A1G6RWQ0</accession>
<feature type="transmembrane region" description="Helical" evidence="1">
    <location>
        <begin position="159"/>
        <end position="178"/>
    </location>
</feature>
<keyword evidence="3" id="KW-1185">Reference proteome</keyword>
<name>A0A1G6RWQ0_9ACTN</name>
<feature type="transmembrane region" description="Helical" evidence="1">
    <location>
        <begin position="20"/>
        <end position="42"/>
    </location>
</feature>
<feature type="transmembrane region" description="Helical" evidence="1">
    <location>
        <begin position="267"/>
        <end position="283"/>
    </location>
</feature>
<keyword evidence="1" id="KW-1133">Transmembrane helix</keyword>
<evidence type="ECO:0000313" key="2">
    <source>
        <dbReference type="EMBL" id="SDD08375.1"/>
    </source>
</evidence>
<dbReference type="STRING" id="1190417.SAMN05660690_3328"/>